<comment type="caution">
    <text evidence="1">The sequence shown here is derived from an EMBL/GenBank/DDBJ whole genome shotgun (WGS) entry which is preliminary data.</text>
</comment>
<dbReference type="AlphaFoldDB" id="A0AAN6GHW6"/>
<reference evidence="1" key="1">
    <citation type="journal article" date="2023" name="PhytoFront">
        <title>Draft Genome Resources of Seven Strains of Tilletia horrida, Causal Agent of Kernel Smut of Rice.</title>
        <authorList>
            <person name="Khanal S."/>
            <person name="Antony Babu S."/>
            <person name="Zhou X.G."/>
        </authorList>
    </citation>
    <scope>NUCLEOTIDE SEQUENCE</scope>
    <source>
        <strain evidence="1">TX3</strain>
    </source>
</reference>
<evidence type="ECO:0000313" key="1">
    <source>
        <dbReference type="EMBL" id="KAK0538126.1"/>
    </source>
</evidence>
<accession>A0AAN6GHW6</accession>
<feature type="non-terminal residue" evidence="1">
    <location>
        <position position="281"/>
    </location>
</feature>
<dbReference type="Proteomes" id="UP001176521">
    <property type="component" value="Unassembled WGS sequence"/>
</dbReference>
<organism evidence="1 2">
    <name type="scientific">Tilletia horrida</name>
    <dbReference type="NCBI Taxonomy" id="155126"/>
    <lineage>
        <taxon>Eukaryota</taxon>
        <taxon>Fungi</taxon>
        <taxon>Dikarya</taxon>
        <taxon>Basidiomycota</taxon>
        <taxon>Ustilaginomycotina</taxon>
        <taxon>Exobasidiomycetes</taxon>
        <taxon>Tilletiales</taxon>
        <taxon>Tilletiaceae</taxon>
        <taxon>Tilletia</taxon>
    </lineage>
</organism>
<name>A0AAN6GHW6_9BASI</name>
<gene>
    <name evidence="1" type="ORF">OC842_001375</name>
</gene>
<keyword evidence="2" id="KW-1185">Reference proteome</keyword>
<evidence type="ECO:0000313" key="2">
    <source>
        <dbReference type="Proteomes" id="UP001176521"/>
    </source>
</evidence>
<proteinExistence type="predicted"/>
<sequence length="281" mass="30881">MVPPSSEVLTIHLEGQAEDGLQEQISLIRPFTGFATCSSPPPDHLPRLIAVSQNTSELASITRRVNERRQQMVYLMLTGTLNRATAGPEQEDAIRTSLDAMLGRGAGSNQQDEEVPPAVAFSPLLSFFLSADPTSQDGILSSIWLSLQPYVGSWVDTASTAQLRRLHWLIIWLQRNNATGAVKNIKAERVRLRELIGRQYLHAAVDQAATELASAPLSIATSKDELNFYLRLAAMSWFDAQQNGKGTHAADACLQLLKFLQPADGEASHTLISHWEEDLAK</sequence>
<dbReference type="EMBL" id="JAPDMQ010000049">
    <property type="protein sequence ID" value="KAK0538126.1"/>
    <property type="molecule type" value="Genomic_DNA"/>
</dbReference>
<protein>
    <submittedName>
        <fullName evidence="1">Uncharacterized protein</fullName>
    </submittedName>
</protein>